<dbReference type="EMBL" id="CAJJDM010000115">
    <property type="protein sequence ID" value="CAD8100273.1"/>
    <property type="molecule type" value="Genomic_DNA"/>
</dbReference>
<dbReference type="CDD" id="cd05402">
    <property type="entry name" value="NT_PAP_TUTase"/>
    <property type="match status" value="1"/>
</dbReference>
<comment type="caution">
    <text evidence="2">The sequence shown here is derived from an EMBL/GenBank/DDBJ whole genome shotgun (WGS) entry which is preliminary data.</text>
</comment>
<dbReference type="GO" id="GO:0016779">
    <property type="term" value="F:nucleotidyltransferase activity"/>
    <property type="evidence" value="ECO:0007669"/>
    <property type="project" value="TreeGrafter"/>
</dbReference>
<feature type="domain" description="Poly(A) RNA polymerase mitochondrial-like central palm" evidence="1">
    <location>
        <begin position="15"/>
        <end position="146"/>
    </location>
</feature>
<dbReference type="PANTHER" id="PTHR12271">
    <property type="entry name" value="POLY A POLYMERASE CID PAP -RELATED"/>
    <property type="match status" value="1"/>
</dbReference>
<dbReference type="Pfam" id="PF22600">
    <property type="entry name" value="MTPAP-like_central"/>
    <property type="match status" value="1"/>
</dbReference>
<accession>A0A8S1PC31</accession>
<dbReference type="OMA" id="IIILWLH"/>
<evidence type="ECO:0000313" key="3">
    <source>
        <dbReference type="Proteomes" id="UP000688137"/>
    </source>
</evidence>
<dbReference type="PANTHER" id="PTHR12271:SF40">
    <property type="entry name" value="POLY(A) RNA POLYMERASE GLD2"/>
    <property type="match status" value="1"/>
</dbReference>
<protein>
    <recommendedName>
        <fullName evidence="1">Poly(A) RNA polymerase mitochondrial-like central palm domain-containing protein</fullName>
    </recommendedName>
</protein>
<dbReference type="GO" id="GO:0031123">
    <property type="term" value="P:RNA 3'-end processing"/>
    <property type="evidence" value="ECO:0007669"/>
    <property type="project" value="TreeGrafter"/>
</dbReference>
<dbReference type="Proteomes" id="UP000688137">
    <property type="component" value="Unassembled WGS sequence"/>
</dbReference>
<gene>
    <name evidence="2" type="ORF">PPRIM_AZ9-3.1.T1120024</name>
</gene>
<organism evidence="2 3">
    <name type="scientific">Paramecium primaurelia</name>
    <dbReference type="NCBI Taxonomy" id="5886"/>
    <lineage>
        <taxon>Eukaryota</taxon>
        <taxon>Sar</taxon>
        <taxon>Alveolata</taxon>
        <taxon>Ciliophora</taxon>
        <taxon>Intramacronucleata</taxon>
        <taxon>Oligohymenophorea</taxon>
        <taxon>Peniculida</taxon>
        <taxon>Parameciidae</taxon>
        <taxon>Paramecium</taxon>
    </lineage>
</organism>
<keyword evidence="3" id="KW-1185">Reference proteome</keyword>
<proteinExistence type="predicted"/>
<dbReference type="InterPro" id="IPR054708">
    <property type="entry name" value="MTPAP-like_central"/>
</dbReference>
<evidence type="ECO:0000259" key="1">
    <source>
        <dbReference type="Pfam" id="PF22600"/>
    </source>
</evidence>
<name>A0A8S1PC31_PARPR</name>
<dbReference type="AlphaFoldDB" id="A0A8S1PC31"/>
<sequence>MFNIQQPIEIESCLEQIFQKSLSDQQLEELINDSIQAFKIFLNNYELAQRNIKIIVFGSILNGFETKQSDIDFTITTNSYIPEVKALQYWTSQLEKQTRFKVEKSILNSRVPVIKLLDQQNLIYIDLCYNNLLGAINTRLLKAYSQLDEKVKKGWWVKIISNFLFSSYSIIILWLHFLQTNYGLPNLQDQEYNYDNIDSDLIIKRTLQENENIIKIKTFFVYEGQTYEKLQLQFQQRISLISLQSLLQEFFYYYSQNGEGFNQDYKISINLKEKKDPGVQYSMSDPFDPLHDPLKKINKLFKNNKAFDNALLFLKTKQDTEYLFKNENQLSNY</sequence>
<evidence type="ECO:0000313" key="2">
    <source>
        <dbReference type="EMBL" id="CAD8100273.1"/>
    </source>
</evidence>
<reference evidence="2" key="1">
    <citation type="submission" date="2021-01" db="EMBL/GenBank/DDBJ databases">
        <authorList>
            <consortium name="Genoscope - CEA"/>
            <person name="William W."/>
        </authorList>
    </citation>
    <scope>NUCLEOTIDE SEQUENCE</scope>
</reference>